<evidence type="ECO:0000256" key="3">
    <source>
        <dbReference type="ARBA" id="ARBA00023027"/>
    </source>
</evidence>
<evidence type="ECO:0000256" key="6">
    <source>
        <dbReference type="PROSITE-ProRule" id="PRU10007"/>
    </source>
</evidence>
<evidence type="ECO:0000313" key="9">
    <source>
        <dbReference type="EMBL" id="SMP63478.1"/>
    </source>
</evidence>
<dbReference type="InterPro" id="IPR016161">
    <property type="entry name" value="Ald_DH/histidinol_DH"/>
</dbReference>
<organism evidence="9 10">
    <name type="scientific">Anoxynatronum buryatiense</name>
    <dbReference type="NCBI Taxonomy" id="489973"/>
    <lineage>
        <taxon>Bacteria</taxon>
        <taxon>Bacillati</taxon>
        <taxon>Bacillota</taxon>
        <taxon>Clostridia</taxon>
        <taxon>Eubacteriales</taxon>
        <taxon>Clostridiaceae</taxon>
        <taxon>Anoxynatronum</taxon>
    </lineage>
</organism>
<sequence length="459" mass="51429">MQPTITEQFQQQRIYFDSGATRTTLFRLKQLRALKQTVKKHEEALMEALHQDLGKPAFEAYTAELALFYDEVSRSISHLRSWVKPEKVSTPLVLEPSKSYIQPEPKGVVLIIGPWNYPFQLAMVPLIGALAAGNCVMLKPSEQTPHTAALIETMIESTFEPRYVTVVRGPGAEVGPKLIEPHRFDHIFFTGSTGVGKEILAMAAPHLTPVTLELGGKSPAIVAKDANLEVTARRIVWGKYYNAGQTCIAPDYLLVHQDVKEDLMHHMVEAIHAFYGPYPSRSDSYGRIVNRRHFDKLAGYLAEGTLVTGGEIDPAQLYMAPTILDDITLEDTIMQAEIFGPILPVMTFNDLEEVMHIVRRHRHPLALYLFTENRRIEEQIIDAIEFGGGCINNCIVHVANPHLPFGGVGNSGMGRYHGEASFQLFSNMKAMMRSSTLLDPSLRYAPYDEEKLKLAKKFL</sequence>
<dbReference type="SUPFAM" id="SSF53720">
    <property type="entry name" value="ALDH-like"/>
    <property type="match status" value="1"/>
</dbReference>
<dbReference type="CDD" id="cd07136">
    <property type="entry name" value="ALDH_YwdH-P39616"/>
    <property type="match status" value="1"/>
</dbReference>
<dbReference type="InterPro" id="IPR016162">
    <property type="entry name" value="Ald_DH_N"/>
</dbReference>
<gene>
    <name evidence="9" type="ORF">SAMN06296020_11129</name>
</gene>
<dbReference type="PANTHER" id="PTHR43570">
    <property type="entry name" value="ALDEHYDE DEHYDROGENASE"/>
    <property type="match status" value="1"/>
</dbReference>
<feature type="active site" evidence="5">
    <location>
        <position position="247"/>
    </location>
</feature>
<dbReference type="Proteomes" id="UP001158066">
    <property type="component" value="Unassembled WGS sequence"/>
</dbReference>
<dbReference type="FunFam" id="3.40.309.10:FF:000003">
    <property type="entry name" value="Aldehyde dehydrogenase"/>
    <property type="match status" value="1"/>
</dbReference>
<dbReference type="InterPro" id="IPR015590">
    <property type="entry name" value="Aldehyde_DH_dom"/>
</dbReference>
<feature type="active site" evidence="5 6">
    <location>
        <position position="213"/>
    </location>
</feature>
<dbReference type="InterPro" id="IPR029510">
    <property type="entry name" value="Ald_DH_CS_GLU"/>
</dbReference>
<dbReference type="PROSITE" id="PS00687">
    <property type="entry name" value="ALDEHYDE_DEHYDR_GLU"/>
    <property type="match status" value="1"/>
</dbReference>
<dbReference type="GO" id="GO:0004029">
    <property type="term" value="F:aldehyde dehydrogenase (NAD+) activity"/>
    <property type="evidence" value="ECO:0007669"/>
    <property type="project" value="TreeGrafter"/>
</dbReference>
<dbReference type="RefSeq" id="WP_283409952.1">
    <property type="nucleotide sequence ID" value="NZ_FXUF01000011.1"/>
</dbReference>
<dbReference type="InterPro" id="IPR016160">
    <property type="entry name" value="Ald_DH_CS_CYS"/>
</dbReference>
<dbReference type="InterPro" id="IPR016163">
    <property type="entry name" value="Ald_DH_C"/>
</dbReference>
<keyword evidence="2 4" id="KW-0560">Oxidoreductase</keyword>
<dbReference type="FunFam" id="3.40.605.10:FF:000004">
    <property type="entry name" value="Aldehyde dehydrogenase"/>
    <property type="match status" value="1"/>
</dbReference>
<dbReference type="Gene3D" id="3.40.605.10">
    <property type="entry name" value="Aldehyde Dehydrogenase, Chain A, domain 1"/>
    <property type="match status" value="1"/>
</dbReference>
<dbReference type="EMBL" id="FXUF01000011">
    <property type="protein sequence ID" value="SMP63478.1"/>
    <property type="molecule type" value="Genomic_DNA"/>
</dbReference>
<keyword evidence="10" id="KW-1185">Reference proteome</keyword>
<proteinExistence type="inferred from homology"/>
<dbReference type="PANTHER" id="PTHR43570:SF16">
    <property type="entry name" value="ALDEHYDE DEHYDROGENASE TYPE III, ISOFORM Q"/>
    <property type="match status" value="1"/>
</dbReference>
<dbReference type="GO" id="GO:0005737">
    <property type="term" value="C:cytoplasm"/>
    <property type="evidence" value="ECO:0007669"/>
    <property type="project" value="TreeGrafter"/>
</dbReference>
<evidence type="ECO:0000256" key="4">
    <source>
        <dbReference type="PIRNR" id="PIRNR036492"/>
    </source>
</evidence>
<dbReference type="PIRSF" id="PIRSF036492">
    <property type="entry name" value="ALDH"/>
    <property type="match status" value="1"/>
</dbReference>
<feature type="domain" description="Aldehyde dehydrogenase" evidence="8">
    <location>
        <begin position="27"/>
        <end position="430"/>
    </location>
</feature>
<dbReference type="Gene3D" id="3.40.309.10">
    <property type="entry name" value="Aldehyde Dehydrogenase, Chain A, domain 2"/>
    <property type="match status" value="1"/>
</dbReference>
<evidence type="ECO:0000256" key="1">
    <source>
        <dbReference type="ARBA" id="ARBA00009986"/>
    </source>
</evidence>
<dbReference type="InterPro" id="IPR012394">
    <property type="entry name" value="Aldehyde_DH_NAD(P)"/>
</dbReference>
<evidence type="ECO:0000256" key="2">
    <source>
        <dbReference type="ARBA" id="ARBA00023002"/>
    </source>
</evidence>
<dbReference type="GO" id="GO:0006081">
    <property type="term" value="P:aldehyde metabolic process"/>
    <property type="evidence" value="ECO:0007669"/>
    <property type="project" value="InterPro"/>
</dbReference>
<evidence type="ECO:0000256" key="7">
    <source>
        <dbReference type="RuleBase" id="RU003345"/>
    </source>
</evidence>
<comment type="similarity">
    <text evidence="1 4 7">Belongs to the aldehyde dehydrogenase family.</text>
</comment>
<evidence type="ECO:0000259" key="8">
    <source>
        <dbReference type="Pfam" id="PF00171"/>
    </source>
</evidence>
<dbReference type="AlphaFoldDB" id="A0AA46AJP8"/>
<dbReference type="PROSITE" id="PS00070">
    <property type="entry name" value="ALDEHYDE_DEHYDR_CYS"/>
    <property type="match status" value="1"/>
</dbReference>
<evidence type="ECO:0000313" key="10">
    <source>
        <dbReference type="Proteomes" id="UP001158066"/>
    </source>
</evidence>
<protein>
    <recommendedName>
        <fullName evidence="4">Aldehyde dehydrogenase</fullName>
    </recommendedName>
</protein>
<dbReference type="Pfam" id="PF00171">
    <property type="entry name" value="Aldedh"/>
    <property type="match status" value="1"/>
</dbReference>
<keyword evidence="3" id="KW-0520">NAD</keyword>
<accession>A0AA46AJP8</accession>
<name>A0AA46AJP8_9CLOT</name>
<reference evidence="9" key="1">
    <citation type="submission" date="2017-05" db="EMBL/GenBank/DDBJ databases">
        <authorList>
            <person name="Varghese N."/>
            <person name="Submissions S."/>
        </authorList>
    </citation>
    <scope>NUCLEOTIDE SEQUENCE</scope>
    <source>
        <strain evidence="9">Su22</strain>
    </source>
</reference>
<comment type="caution">
    <text evidence="9">The sequence shown here is derived from an EMBL/GenBank/DDBJ whole genome shotgun (WGS) entry which is preliminary data.</text>
</comment>
<evidence type="ECO:0000256" key="5">
    <source>
        <dbReference type="PIRSR" id="PIRSR036492-1"/>
    </source>
</evidence>